<dbReference type="EMBL" id="CP036528">
    <property type="protein sequence ID" value="QBK26734.1"/>
    <property type="molecule type" value="Genomic_DNA"/>
</dbReference>
<name>A0A4P6UU84_9BACL</name>
<organism evidence="1 2">
    <name type="scientific">Ureibacillus thermophilus</name>
    <dbReference type="NCBI Taxonomy" id="367743"/>
    <lineage>
        <taxon>Bacteria</taxon>
        <taxon>Bacillati</taxon>
        <taxon>Bacillota</taxon>
        <taxon>Bacilli</taxon>
        <taxon>Bacillales</taxon>
        <taxon>Caryophanaceae</taxon>
        <taxon>Ureibacillus</taxon>
    </lineage>
</organism>
<proteinExistence type="predicted"/>
<dbReference type="AlphaFoldDB" id="A0A4P6UU84"/>
<evidence type="ECO:0000313" key="2">
    <source>
        <dbReference type="Proteomes" id="UP000291151"/>
    </source>
</evidence>
<dbReference type="Pfam" id="PF05133">
    <property type="entry name" value="SPP1_portal"/>
    <property type="match status" value="1"/>
</dbReference>
<dbReference type="KEGG" id="uth:DKZ56_13280"/>
<accession>A0A4P6UU84</accession>
<keyword evidence="2" id="KW-1185">Reference proteome</keyword>
<protein>
    <submittedName>
        <fullName evidence="1">Phage portal protein</fullName>
    </submittedName>
</protein>
<dbReference type="InterPro" id="IPR021145">
    <property type="entry name" value="Portal_protein_SPP1_Gp6-like"/>
</dbReference>
<dbReference type="Proteomes" id="UP000291151">
    <property type="component" value="Chromosome"/>
</dbReference>
<dbReference type="RefSeq" id="WP_208650418.1">
    <property type="nucleotide sequence ID" value="NZ_CP036528.1"/>
</dbReference>
<gene>
    <name evidence="1" type="ORF">DKZ56_13280</name>
</gene>
<reference evidence="1 2" key="1">
    <citation type="submission" date="2019-02" db="EMBL/GenBank/DDBJ databases">
        <title>Ureibacillus thermophilus.</title>
        <authorList>
            <person name="Sunny J.S."/>
            <person name="Natarajan A."/>
            <person name="Saleena L.M."/>
        </authorList>
    </citation>
    <scope>NUCLEOTIDE SEQUENCE [LARGE SCALE GENOMIC DNA]</scope>
    <source>
        <strain evidence="1 2">LM102</strain>
    </source>
</reference>
<sequence length="476" mass="54949">MFEKTHTDELIRYIEQNAPTPSEIIKELFDSFDPSHMHEGVRYYKGESDILNRKIYSYEDGVKVIDTEATNEKVVSGFHKILVDQKTAYLVGEPMVFGSRSDNQEHLDLLQELIGERWEDTIPELIKGASNKGLEWLHPFVNEEGEFDYMIIPAEQLIPIYDYSKRKKLVAAIRFYQLDDNITKLELWTSDDVTYYEMINGQIYLDATVEVNPAPHFTDVEGVEWKSWGRVPFIKFANNEEELSDLHFYKSIIDAYDLLVSDAQNTLSDMQSLVWALVGYEGEKLDEFMANLKRYKAIKLDTDGDVKTIRAEVPVDSYKTQIDILKENIYAFGQGVNPSPDIIGDAPSGVALTNLYSLLDMKASILERKFTLALREFMWFVGEYVRHAKLGNLDYRDITFTFNKMLLTNESEIIDMAQKSQGIISQTTILENHPWVKDVAQEMARIEEERQKEMELFDNYNTTFNQLNGGGVDDQE</sequence>
<dbReference type="InterPro" id="IPR006428">
    <property type="entry name" value="Portal_SPP1-type"/>
</dbReference>
<dbReference type="NCBIfam" id="TIGR01538">
    <property type="entry name" value="portal_SPP1"/>
    <property type="match status" value="1"/>
</dbReference>
<evidence type="ECO:0000313" key="1">
    <source>
        <dbReference type="EMBL" id="QBK26734.1"/>
    </source>
</evidence>